<dbReference type="STRING" id="436010.A0A166WRJ9"/>
<dbReference type="InterPro" id="IPR001841">
    <property type="entry name" value="Znf_RING"/>
</dbReference>
<name>A0A166WRJ9_9AGAM</name>
<dbReference type="AlphaFoldDB" id="A0A166WRJ9"/>
<evidence type="ECO:0000256" key="4">
    <source>
        <dbReference type="PROSITE-ProRule" id="PRU00175"/>
    </source>
</evidence>
<evidence type="ECO:0000256" key="2">
    <source>
        <dbReference type="ARBA" id="ARBA00022771"/>
    </source>
</evidence>
<evidence type="ECO:0000256" key="3">
    <source>
        <dbReference type="ARBA" id="ARBA00022833"/>
    </source>
</evidence>
<reference evidence="6 7" key="1">
    <citation type="journal article" date="2016" name="Mol. Biol. Evol.">
        <title>Comparative Genomics of Early-Diverging Mushroom-Forming Fungi Provides Insights into the Origins of Lignocellulose Decay Capabilities.</title>
        <authorList>
            <person name="Nagy L.G."/>
            <person name="Riley R."/>
            <person name="Tritt A."/>
            <person name="Adam C."/>
            <person name="Daum C."/>
            <person name="Floudas D."/>
            <person name="Sun H."/>
            <person name="Yadav J.S."/>
            <person name="Pangilinan J."/>
            <person name="Larsson K.H."/>
            <person name="Matsuura K."/>
            <person name="Barry K."/>
            <person name="Labutti K."/>
            <person name="Kuo R."/>
            <person name="Ohm R.A."/>
            <person name="Bhattacharya S.S."/>
            <person name="Shirouzu T."/>
            <person name="Yoshinaga Y."/>
            <person name="Martin F.M."/>
            <person name="Grigoriev I.V."/>
            <person name="Hibbett D.S."/>
        </authorList>
    </citation>
    <scope>NUCLEOTIDE SEQUENCE [LARGE SCALE GENOMIC DNA]</scope>
    <source>
        <strain evidence="6 7">CBS 109695</strain>
    </source>
</reference>
<feature type="domain" description="RING-type" evidence="5">
    <location>
        <begin position="10"/>
        <end position="52"/>
    </location>
</feature>
<dbReference type="InterPro" id="IPR013083">
    <property type="entry name" value="Znf_RING/FYVE/PHD"/>
</dbReference>
<dbReference type="InterPro" id="IPR017907">
    <property type="entry name" value="Znf_RING_CS"/>
</dbReference>
<dbReference type="PROSITE" id="PS00518">
    <property type="entry name" value="ZF_RING_1"/>
    <property type="match status" value="1"/>
</dbReference>
<dbReference type="EMBL" id="KV417481">
    <property type="protein sequence ID" value="KZP34031.1"/>
    <property type="molecule type" value="Genomic_DNA"/>
</dbReference>
<dbReference type="OrthoDB" id="6105938at2759"/>
<evidence type="ECO:0000313" key="6">
    <source>
        <dbReference type="EMBL" id="KZP34031.1"/>
    </source>
</evidence>
<keyword evidence="3" id="KW-0862">Zinc</keyword>
<keyword evidence="7" id="KW-1185">Reference proteome</keyword>
<accession>A0A166WRJ9</accession>
<evidence type="ECO:0000313" key="7">
    <source>
        <dbReference type="Proteomes" id="UP000076532"/>
    </source>
</evidence>
<dbReference type="Gene3D" id="3.30.40.10">
    <property type="entry name" value="Zinc/RING finger domain, C3HC4 (zinc finger)"/>
    <property type="match status" value="1"/>
</dbReference>
<gene>
    <name evidence="6" type="ORF">FIBSPDRAFT_720507</name>
</gene>
<dbReference type="PROSITE" id="PS50089">
    <property type="entry name" value="ZF_RING_2"/>
    <property type="match status" value="1"/>
</dbReference>
<evidence type="ECO:0000256" key="1">
    <source>
        <dbReference type="ARBA" id="ARBA00022723"/>
    </source>
</evidence>
<proteinExistence type="predicted"/>
<keyword evidence="2 4" id="KW-0863">Zinc-finger</keyword>
<keyword evidence="1" id="KW-0479">Metal-binding</keyword>
<dbReference type="GO" id="GO:0008270">
    <property type="term" value="F:zinc ion binding"/>
    <property type="evidence" value="ECO:0007669"/>
    <property type="project" value="UniProtKB-KW"/>
</dbReference>
<dbReference type="Proteomes" id="UP000076532">
    <property type="component" value="Unassembled WGS sequence"/>
</dbReference>
<protein>
    <recommendedName>
        <fullName evidence="5">RING-type domain-containing protein</fullName>
    </recommendedName>
</protein>
<organism evidence="6 7">
    <name type="scientific">Athelia psychrophila</name>
    <dbReference type="NCBI Taxonomy" id="1759441"/>
    <lineage>
        <taxon>Eukaryota</taxon>
        <taxon>Fungi</taxon>
        <taxon>Dikarya</taxon>
        <taxon>Basidiomycota</taxon>
        <taxon>Agaricomycotina</taxon>
        <taxon>Agaricomycetes</taxon>
        <taxon>Agaricomycetidae</taxon>
        <taxon>Atheliales</taxon>
        <taxon>Atheliaceae</taxon>
        <taxon>Athelia</taxon>
    </lineage>
</organism>
<dbReference type="Pfam" id="PF14634">
    <property type="entry name" value="zf-RING_5"/>
    <property type="match status" value="1"/>
</dbReference>
<dbReference type="SMART" id="SM00184">
    <property type="entry name" value="RING"/>
    <property type="match status" value="1"/>
</dbReference>
<evidence type="ECO:0000259" key="5">
    <source>
        <dbReference type="PROSITE" id="PS50089"/>
    </source>
</evidence>
<sequence length="175" mass="19512">MLVLHPSSRCDICLEDYNWDSSANAPHAIACGHIFCLLCLRSITPSSCPLCRKSFQVDRIKRLHVDKAPEEDEINRQIECQMNLLLHRIAMVSGENAPDGDVAEVVTDVMEWLEAQGEDVTVVRLSNDLIPSTPFSFGMAWSTSMYPIMLICNSASGPTCVSRRPPKVQSYTRKA</sequence>
<dbReference type="SUPFAM" id="SSF57850">
    <property type="entry name" value="RING/U-box"/>
    <property type="match status" value="1"/>
</dbReference>